<feature type="domain" description="EH" evidence="3">
    <location>
        <begin position="27"/>
        <end position="116"/>
    </location>
</feature>
<dbReference type="GO" id="GO:0006897">
    <property type="term" value="P:endocytosis"/>
    <property type="evidence" value="ECO:0007669"/>
    <property type="project" value="TreeGrafter"/>
</dbReference>
<dbReference type="PANTHER" id="PTHR11216:SF174">
    <property type="entry name" value="GH06923P"/>
    <property type="match status" value="1"/>
</dbReference>
<dbReference type="PANTHER" id="PTHR11216">
    <property type="entry name" value="EH DOMAIN"/>
    <property type="match status" value="1"/>
</dbReference>
<evidence type="ECO:0000259" key="4">
    <source>
        <dbReference type="PROSITE" id="PS50222"/>
    </source>
</evidence>
<dbReference type="SMART" id="SM00027">
    <property type="entry name" value="EH"/>
    <property type="match status" value="1"/>
</dbReference>
<dbReference type="InterPro" id="IPR000261">
    <property type="entry name" value="EH_dom"/>
</dbReference>
<dbReference type="GO" id="GO:0016197">
    <property type="term" value="P:endosomal transport"/>
    <property type="evidence" value="ECO:0007669"/>
    <property type="project" value="TreeGrafter"/>
</dbReference>
<reference evidence="6" key="1">
    <citation type="submission" date="2021-01" db="EMBL/GenBank/DDBJ databases">
        <title>Caligus Genome Assembly.</title>
        <authorList>
            <person name="Gallardo-Escarate C."/>
        </authorList>
    </citation>
    <scope>NUCLEOTIDE SEQUENCE [LARGE SCALE GENOMIC DNA]</scope>
</reference>
<evidence type="ECO:0000256" key="1">
    <source>
        <dbReference type="ARBA" id="ARBA00022837"/>
    </source>
</evidence>
<name>A0A7T8GSZ0_CALRO</name>
<dbReference type="CDD" id="cd00052">
    <property type="entry name" value="EH"/>
    <property type="match status" value="1"/>
</dbReference>
<organism evidence="5 6">
    <name type="scientific">Caligus rogercresseyi</name>
    <name type="common">Sea louse</name>
    <dbReference type="NCBI Taxonomy" id="217165"/>
    <lineage>
        <taxon>Eukaryota</taxon>
        <taxon>Metazoa</taxon>
        <taxon>Ecdysozoa</taxon>
        <taxon>Arthropoda</taxon>
        <taxon>Crustacea</taxon>
        <taxon>Multicrustacea</taxon>
        <taxon>Hexanauplia</taxon>
        <taxon>Copepoda</taxon>
        <taxon>Siphonostomatoida</taxon>
        <taxon>Caligidae</taxon>
        <taxon>Caligus</taxon>
    </lineage>
</organism>
<gene>
    <name evidence="5" type="ORF">FKW44_022248</name>
</gene>
<dbReference type="OrthoDB" id="10045710at2759"/>
<dbReference type="GO" id="GO:0005509">
    <property type="term" value="F:calcium ion binding"/>
    <property type="evidence" value="ECO:0007669"/>
    <property type="project" value="InterPro"/>
</dbReference>
<dbReference type="Gene3D" id="1.10.238.10">
    <property type="entry name" value="EF-hand"/>
    <property type="match status" value="1"/>
</dbReference>
<accession>A0A7T8GSZ0</accession>
<feature type="domain" description="EF-hand" evidence="4">
    <location>
        <begin position="60"/>
        <end position="95"/>
    </location>
</feature>
<sequence>NAHLTSNANSNNKPLSSKSIWSITKEQLAYYTSQFRGMQPHPGGVIHGPLAKEFFEKSRLPINELRKIWQLSDVSKDGCLSLEEFLTAMHLVVLRRNDIQLPEELPPELNPSHIRNKLQGTKDPPESGPRQPKSPVNFDFNHRDLLKGILASLHPFHVDE</sequence>
<keyword evidence="1" id="KW-0106">Calcium</keyword>
<dbReference type="InterPro" id="IPR002048">
    <property type="entry name" value="EF_hand_dom"/>
</dbReference>
<dbReference type="InterPro" id="IPR018247">
    <property type="entry name" value="EF_Hand_1_Ca_BS"/>
</dbReference>
<dbReference type="Pfam" id="PF12763">
    <property type="entry name" value="EH"/>
    <property type="match status" value="1"/>
</dbReference>
<dbReference type="SMART" id="SM00054">
    <property type="entry name" value="EFh"/>
    <property type="match status" value="1"/>
</dbReference>
<dbReference type="InterPro" id="IPR011992">
    <property type="entry name" value="EF-hand-dom_pair"/>
</dbReference>
<dbReference type="PROSITE" id="PS50031">
    <property type="entry name" value="EH"/>
    <property type="match status" value="1"/>
</dbReference>
<dbReference type="PROSITE" id="PS50222">
    <property type="entry name" value="EF_HAND_2"/>
    <property type="match status" value="1"/>
</dbReference>
<protein>
    <submittedName>
        <fullName evidence="5">LOC100161177</fullName>
    </submittedName>
</protein>
<feature type="non-terminal residue" evidence="5">
    <location>
        <position position="1"/>
    </location>
</feature>
<dbReference type="PROSITE" id="PS00018">
    <property type="entry name" value="EF_HAND_1"/>
    <property type="match status" value="1"/>
</dbReference>
<feature type="region of interest" description="Disordered" evidence="2">
    <location>
        <begin position="103"/>
        <end position="137"/>
    </location>
</feature>
<proteinExistence type="predicted"/>
<keyword evidence="6" id="KW-1185">Reference proteome</keyword>
<evidence type="ECO:0000313" key="6">
    <source>
        <dbReference type="Proteomes" id="UP000595437"/>
    </source>
</evidence>
<evidence type="ECO:0000256" key="2">
    <source>
        <dbReference type="SAM" id="MobiDB-lite"/>
    </source>
</evidence>
<dbReference type="EMBL" id="CP045905">
    <property type="protein sequence ID" value="QQP36976.1"/>
    <property type="molecule type" value="Genomic_DNA"/>
</dbReference>
<dbReference type="GO" id="GO:0005886">
    <property type="term" value="C:plasma membrane"/>
    <property type="evidence" value="ECO:0007669"/>
    <property type="project" value="TreeGrafter"/>
</dbReference>
<dbReference type="Proteomes" id="UP000595437">
    <property type="component" value="Chromosome 16"/>
</dbReference>
<dbReference type="GO" id="GO:0005737">
    <property type="term" value="C:cytoplasm"/>
    <property type="evidence" value="ECO:0007669"/>
    <property type="project" value="TreeGrafter"/>
</dbReference>
<dbReference type="SUPFAM" id="SSF47473">
    <property type="entry name" value="EF-hand"/>
    <property type="match status" value="1"/>
</dbReference>
<evidence type="ECO:0000313" key="5">
    <source>
        <dbReference type="EMBL" id="QQP36976.1"/>
    </source>
</evidence>
<evidence type="ECO:0000259" key="3">
    <source>
        <dbReference type="PROSITE" id="PS50031"/>
    </source>
</evidence>
<dbReference type="AlphaFoldDB" id="A0A7T8GSZ0"/>